<evidence type="ECO:0000313" key="3">
    <source>
        <dbReference type="Proteomes" id="UP000326396"/>
    </source>
</evidence>
<feature type="compositionally biased region" description="Polar residues" evidence="1">
    <location>
        <begin position="73"/>
        <end position="86"/>
    </location>
</feature>
<organism evidence="2 3">
    <name type="scientific">Mikania micrantha</name>
    <name type="common">bitter vine</name>
    <dbReference type="NCBI Taxonomy" id="192012"/>
    <lineage>
        <taxon>Eukaryota</taxon>
        <taxon>Viridiplantae</taxon>
        <taxon>Streptophyta</taxon>
        <taxon>Embryophyta</taxon>
        <taxon>Tracheophyta</taxon>
        <taxon>Spermatophyta</taxon>
        <taxon>Magnoliopsida</taxon>
        <taxon>eudicotyledons</taxon>
        <taxon>Gunneridae</taxon>
        <taxon>Pentapetalae</taxon>
        <taxon>asterids</taxon>
        <taxon>campanulids</taxon>
        <taxon>Asterales</taxon>
        <taxon>Asteraceae</taxon>
        <taxon>Asteroideae</taxon>
        <taxon>Heliantheae alliance</taxon>
        <taxon>Eupatorieae</taxon>
        <taxon>Mikania</taxon>
    </lineage>
</organism>
<feature type="region of interest" description="Disordered" evidence="1">
    <location>
        <begin position="259"/>
        <end position="292"/>
    </location>
</feature>
<evidence type="ECO:0000313" key="2">
    <source>
        <dbReference type="EMBL" id="KAD6796682.1"/>
    </source>
</evidence>
<feature type="region of interest" description="Disordered" evidence="1">
    <location>
        <begin position="37"/>
        <end position="86"/>
    </location>
</feature>
<dbReference type="PANTHER" id="PTHR33448">
    <property type="entry name" value="CHLOROPLAST PROTEIN HCF243-RELATED"/>
    <property type="match status" value="1"/>
</dbReference>
<dbReference type="AlphaFoldDB" id="A0A5N6PSZ4"/>
<feature type="compositionally biased region" description="Basic and acidic residues" evidence="1">
    <location>
        <begin position="276"/>
        <end position="292"/>
    </location>
</feature>
<feature type="region of interest" description="Disordered" evidence="1">
    <location>
        <begin position="163"/>
        <end position="190"/>
    </location>
</feature>
<feature type="compositionally biased region" description="Basic residues" evidence="1">
    <location>
        <begin position="37"/>
        <end position="56"/>
    </location>
</feature>
<dbReference type="EMBL" id="SZYD01000003">
    <property type="protein sequence ID" value="KAD6796682.1"/>
    <property type="molecule type" value="Genomic_DNA"/>
</dbReference>
<reference evidence="2 3" key="1">
    <citation type="submission" date="2019-05" db="EMBL/GenBank/DDBJ databases">
        <title>Mikania micrantha, genome provides insights into the molecular mechanism of rapid growth.</title>
        <authorList>
            <person name="Liu B."/>
        </authorList>
    </citation>
    <scope>NUCLEOTIDE SEQUENCE [LARGE SCALE GENOMIC DNA]</scope>
    <source>
        <strain evidence="2">NLD-2019</strain>
        <tissue evidence="2">Leaf</tissue>
    </source>
</reference>
<dbReference type="OrthoDB" id="1919674at2759"/>
<dbReference type="PANTHER" id="PTHR33448:SF3">
    <property type="entry name" value="OS09G0370000 PROTEIN"/>
    <property type="match status" value="1"/>
</dbReference>
<protein>
    <submittedName>
        <fullName evidence="2">Uncharacterized protein</fullName>
    </submittedName>
</protein>
<comment type="caution">
    <text evidence="2">The sequence shown here is derived from an EMBL/GenBank/DDBJ whole genome shotgun (WGS) entry which is preliminary data.</text>
</comment>
<gene>
    <name evidence="2" type="ORF">E3N88_07578</name>
</gene>
<feature type="compositionally biased region" description="Basic and acidic residues" evidence="1">
    <location>
        <begin position="174"/>
        <end position="190"/>
    </location>
</feature>
<name>A0A5N6PSZ4_9ASTR</name>
<sequence>MIRSREGKGPSSRDLLVCFPVRAHHALMPRLACSPHQHLHHHHHQKHLRKSIRGSRGRSIGGHTSPYMWSGTKHMSSDNLSEPTSPKVTCAGQIKIRPSTRSCKNWQTVMEEIERLHNNRKKKPTWMEALGFKKEVVQFLSCLRSIKFDFRCLGAFSHVDITSDEEEEDEDNNDKESNQNHDHHDHDHDHDINEEVSSQTMFSKWFMVLQENENCGVFEKHERSLKSKETEDQHHPCLPPANALLLMRCRSAPANSWMEKKEEEEVQQENSSVNIDHNHDQEEEHHADKDEKLELKEFKHKRKSLSELLKNESDFYKLSIDVAKETWVIGGIHKDPLSRSRSWRR</sequence>
<evidence type="ECO:0000256" key="1">
    <source>
        <dbReference type="SAM" id="MobiDB-lite"/>
    </source>
</evidence>
<accession>A0A5N6PSZ4</accession>
<feature type="compositionally biased region" description="Acidic residues" evidence="1">
    <location>
        <begin position="163"/>
        <end position="173"/>
    </location>
</feature>
<dbReference type="Proteomes" id="UP000326396">
    <property type="component" value="Linkage Group LG11"/>
</dbReference>
<keyword evidence="3" id="KW-1185">Reference proteome</keyword>
<proteinExistence type="predicted"/>